<proteinExistence type="predicted"/>
<dbReference type="EC" id="2.7.11.1" evidence="1"/>
<organism evidence="8 9">
    <name type="scientific">Phytophthora boehmeriae</name>
    <dbReference type="NCBI Taxonomy" id="109152"/>
    <lineage>
        <taxon>Eukaryota</taxon>
        <taxon>Sar</taxon>
        <taxon>Stramenopiles</taxon>
        <taxon>Oomycota</taxon>
        <taxon>Peronosporomycetes</taxon>
        <taxon>Peronosporales</taxon>
        <taxon>Peronosporaceae</taxon>
        <taxon>Phytophthora</taxon>
    </lineage>
</organism>
<dbReference type="Proteomes" id="UP000693981">
    <property type="component" value="Unassembled WGS sequence"/>
</dbReference>
<keyword evidence="2" id="KW-0723">Serine/threonine-protein kinase</keyword>
<evidence type="ECO:0000313" key="9">
    <source>
        <dbReference type="Proteomes" id="UP000693981"/>
    </source>
</evidence>
<evidence type="ECO:0000256" key="5">
    <source>
        <dbReference type="ARBA" id="ARBA00022777"/>
    </source>
</evidence>
<dbReference type="InterPro" id="IPR050236">
    <property type="entry name" value="Ser_Thr_kinase_AGC"/>
</dbReference>
<dbReference type="EMBL" id="JAGDFL010000621">
    <property type="protein sequence ID" value="KAG7383962.1"/>
    <property type="molecule type" value="Genomic_DNA"/>
</dbReference>
<dbReference type="GO" id="GO:0004674">
    <property type="term" value="F:protein serine/threonine kinase activity"/>
    <property type="evidence" value="ECO:0007669"/>
    <property type="project" value="UniProtKB-KW"/>
</dbReference>
<evidence type="ECO:0000259" key="7">
    <source>
        <dbReference type="PROSITE" id="PS50011"/>
    </source>
</evidence>
<dbReference type="Pfam" id="PF00069">
    <property type="entry name" value="Pkinase"/>
    <property type="match status" value="1"/>
</dbReference>
<keyword evidence="9" id="KW-1185">Reference proteome</keyword>
<dbReference type="OrthoDB" id="10252171at2759"/>
<dbReference type="AlphaFoldDB" id="A0A8T1VRF2"/>
<evidence type="ECO:0000313" key="8">
    <source>
        <dbReference type="EMBL" id="KAG7383962.1"/>
    </source>
</evidence>
<evidence type="ECO:0000256" key="4">
    <source>
        <dbReference type="ARBA" id="ARBA00022741"/>
    </source>
</evidence>
<evidence type="ECO:0000256" key="3">
    <source>
        <dbReference type="ARBA" id="ARBA00022679"/>
    </source>
</evidence>
<evidence type="ECO:0000256" key="1">
    <source>
        <dbReference type="ARBA" id="ARBA00012513"/>
    </source>
</evidence>
<protein>
    <recommendedName>
        <fullName evidence="1">non-specific serine/threonine protein kinase</fullName>
        <ecNumber evidence="1">2.7.11.1</ecNumber>
    </recommendedName>
</protein>
<gene>
    <name evidence="8" type="primary">NUAK1_2</name>
    <name evidence="8" type="ORF">PHYBOEH_009716</name>
</gene>
<evidence type="ECO:0000256" key="6">
    <source>
        <dbReference type="ARBA" id="ARBA00022840"/>
    </source>
</evidence>
<dbReference type="GO" id="GO:0005524">
    <property type="term" value="F:ATP binding"/>
    <property type="evidence" value="ECO:0007669"/>
    <property type="project" value="UniProtKB-KW"/>
</dbReference>
<keyword evidence="3" id="KW-0808">Transferase</keyword>
<keyword evidence="4" id="KW-0547">Nucleotide-binding</keyword>
<feature type="domain" description="Protein kinase" evidence="7">
    <location>
        <begin position="4"/>
        <end position="334"/>
    </location>
</feature>
<keyword evidence="5 8" id="KW-0418">Kinase</keyword>
<comment type="caution">
    <text evidence="8">The sequence shown here is derived from an EMBL/GenBank/DDBJ whole genome shotgun (WGS) entry which is preliminary data.</text>
</comment>
<dbReference type="InterPro" id="IPR000719">
    <property type="entry name" value="Prot_kinase_dom"/>
</dbReference>
<accession>A0A8T1VRF2</accession>
<dbReference type="PROSITE" id="PS50011">
    <property type="entry name" value="PROTEIN_KINASE_DOM"/>
    <property type="match status" value="1"/>
</dbReference>
<name>A0A8T1VRF2_9STRA</name>
<reference evidence="8" key="1">
    <citation type="submission" date="2021-02" db="EMBL/GenBank/DDBJ databases">
        <authorList>
            <person name="Palmer J.M."/>
        </authorList>
    </citation>
    <scope>NUCLEOTIDE SEQUENCE</scope>
    <source>
        <strain evidence="8">SCRP23</strain>
    </source>
</reference>
<evidence type="ECO:0000256" key="2">
    <source>
        <dbReference type="ARBA" id="ARBA00022527"/>
    </source>
</evidence>
<dbReference type="PANTHER" id="PTHR24356">
    <property type="entry name" value="SERINE/THREONINE-PROTEIN KINASE"/>
    <property type="match status" value="1"/>
</dbReference>
<sequence>MDAFSIVRPISSAIYGRVVLVRHCQSGRYYALKAMSIPHMQARRAVTGPYVQEDGFAELHILRGLGCNQVFSADATGGDNQAEECQENQDIQEEIELSNWSVSPTWSNGVDLVDPFNHPEQQHQDSRYMLRLHQDFVDPTTNTRCLLFDYCPYGDLYAQVAARAGTRADGNGGLPLEMARTYFLQIASAVRFLHAQDVAHRDLSLENVLLDASRSCRLADFGLACASGSRCVNARAGKLLYMAPEVVADIWSLGVILFILVTGIPPFEKASEDDARFRVVAKPGGSITELLQAWGQQDRPSRYAHTNGFKKHVISSSNRQRKKALDGVRSDQLLSRKKRTIEIMTSIG</sequence>
<dbReference type="PANTHER" id="PTHR24356:SF1">
    <property type="entry name" value="SERINE_THREONINE-PROTEIN KINASE GREATWALL"/>
    <property type="match status" value="1"/>
</dbReference>
<keyword evidence="6" id="KW-0067">ATP-binding</keyword>